<feature type="compositionally biased region" description="Polar residues" evidence="1">
    <location>
        <begin position="1104"/>
        <end position="1116"/>
    </location>
</feature>
<dbReference type="EMBL" id="JWIN03000023">
    <property type="protein sequence ID" value="KAB1258775.1"/>
    <property type="molecule type" value="Genomic_DNA"/>
</dbReference>
<feature type="region of interest" description="Disordered" evidence="1">
    <location>
        <begin position="1406"/>
        <end position="1456"/>
    </location>
</feature>
<gene>
    <name evidence="2" type="ORF">Cadr_000023033</name>
</gene>
<proteinExistence type="predicted"/>
<feature type="region of interest" description="Disordered" evidence="1">
    <location>
        <begin position="223"/>
        <end position="268"/>
    </location>
</feature>
<sequence>MTETRCWAPGIDATLTVSLVTAFAHQSFRERVCFVPTLSSTQGRRAFSVSVQPGEPHLETASSLLPHLLLGSAEVAQARRSATRQRVNGLCVAGREFPARTRRPQGAGVGLPQSAAPSTSALGKCGGVPVPSAQSSVQALSDPNLESQAGACAGDGKGRPEVDTDSLIAPALWRVEGALSSHVMKGSFLIVAHAPPTHLASHARLQGPWGADSISRPQLSFSRCAGSGARETSGPGGPPRAGAGLAPPLGGGFALGSQARPQARSKTQEVKALPDFGFTQMWPHFQQGQRAETRTTAFGFPDSERTHTPHDVPCKHLTRLCSWDGCSVQMRELSSERGLHPGLSMSPSLCLRTRWVNCAPCKLGWVSLASARSSEPVPAGISPDPSQAQDATALSSPNSVISRCVGPAVFLPSGDCQAKLGCVPAIRGERTCRQLTRKHSPSSRQAVLAVFSGLRQVRAAVRQTGVECRTFRGRVWINRVGSWDPAYGQVQELGWEQWLTLTLLPLNRALHGALLPPSSHCGLAACWLCNLGQVTNLSDSVGVKCASISKVLGRRPGAQQPLHACRVLLVAAGPVYLTEEGRLSQALVFRSHALGHACRDLKGRAQVPGPDDQRGGAWPPEGKARAGRSSENLGSGFYSFGEGVGEGGAGVTSQVIIWLGTGLISKGGRPRGSHFRHVLSRHQVLGSQGILGTPTTPSPEGVRVAPAQEIIPRPGQAWLPCFPFHPGQFLHCSRDWVLLWTKWAKILPRGASVAVLERCSVLPGQLDMICMPAPCLSPSPESKDRALALQQRSPVLGKPPHPPLCSMLICPRRSPSWPGLGHVLRIRYREEVSWVRPPPTTAGQLSRKLWGRQKFQPWEELLAKLPPCLSLSHGEKVPCPEFPHLQCCPEDLASLGFAPTLWQRGPQGLPRGPRRGRACRALISREAPDRATGSSQHTASPAPQAPHPCGERMRPSSRRHWHGSGVGNEVTGTQPTPGCSVCPREAFKGQKEGKTCLPVRVSRVVGEAGGCGVAQALGVVGRSENPLAVPSLKKVIPPPWRAGRAEGLRSEREGSAWDRRRAQPYWKRGVGAAPSPHSQHPSCAGGRAPRSRRLRGGERRRALSHTSGQTRQSALSLPSGRHTKRSGSAFLCRQREARFANAAQVGRGVSSFPELAGQAASGLGLIGFWVGQKQRMHTHTASLHASLPHRIHRPACPPPPLPGPAVAMTTGWLVLASEPGTWASVQRTPLQVCGAVAMATHHRGSAFQWVLCLTRSSARPSLLPALSRGSRRNLRPPRLEDGEVPQGSWDCWECQIHWKLSFDRCCCSPAAVPTGRLRHPASPRPVQTRGQVGVWAPGSSWAGQEERWGLLSTLPPGPSPPSSTTAPESLRWGLHTSWGHTQLLSKPQEQLHGNSMKPMSRFRIHQQPAGVPGNGRCAVAVRPPAPQPNKHQRALPDGSLEGDGSSAQAALTGGRGPGGFNSTSVFLTVLDAGKPQVKVLAISAPSRGSFPGLQTAVFSPRPQVVQRGSKRPASALVTQLPPKRPATMLGMIREGFLEEAAISPNGQPHLCPVGLEGQGRCVQATESSSAPPPSPDARPAHAPWLHSPPSVCWASFPWQLTHVDSQPWIPEEKAAEPGPGKTKVVTRLGGSECVSPEVQAHWCIPTGPLCPLAPLLLPGAMEGGAQVHGGEVCLPPSWAQGRGEDRVPAVTHPKVILLKNQRVPRRGKERVCWPPCGPGLQRGERRGCWDAIPGPGSLSSAPAAPDLPTGTGRSLLFTAPTHERMKTAGHGWEEVTEAAAANCVEGPRAVRKGQGARGFCPPPHWLLKSSVLPDGSSDLTMVQAPIPLDPSLHTHPQPESSPLWQSDPSVLCSEPAGAPSSLSERPGRDLRASTHSPPPPPVLAPSFCSRSRASHLLAVLQTRQAHSASAFAQAAPSAWKSLPQIPTETWKFPEDKSSCLSCSLPSPAPVTAGTCGCVSGCAGCVSSLQPGLVRVLSTREVPAESWKDTGDEVAEKRAGGSGHQWLEGFLQRRRHWNLLGIRCWLLSWADDSSALAQSWGANPDCGHRNQEDLPVFSTLPFALEGAQCGLACPLPLPQIPLLPRSPFKPSFPTSPLSLSPHPPKSYLKPRGRLQTPHRQPGFYLLLVSGDCQRLWREMSQETSGFRGPETGGFHDSKPASFPVPLLLVTAASAPTPRPAGPLPHHTASRELSSLDQPCLFAPQPGSGMLCQGRSLSFQESLEEAFCIYWLYRLMLEWLLPRQLSAPIAQYLEDRHSRGSALNQPRRRARRVLSISQIDRWHFVQREALKGVARTRRKPRSETDGQAARQRAFSDKEGHSIRATPGTSVRGGPPDAGTRDEPWTLSPAAHAGWGGPQRTSCFSVGWQPVNSSFSAEEETELMYRRRNTNNKQGLP</sequence>
<accession>A0A5N4CIK2</accession>
<dbReference type="Proteomes" id="UP000299084">
    <property type="component" value="Unassembled WGS sequence"/>
</dbReference>
<feature type="region of interest" description="Disordered" evidence="1">
    <location>
        <begin position="926"/>
        <end position="972"/>
    </location>
</feature>
<feature type="compositionally biased region" description="Polar residues" evidence="1">
    <location>
        <begin position="932"/>
        <end position="941"/>
    </location>
</feature>
<evidence type="ECO:0000256" key="1">
    <source>
        <dbReference type="SAM" id="MobiDB-lite"/>
    </source>
</evidence>
<feature type="compositionally biased region" description="Polar residues" evidence="1">
    <location>
        <begin position="1837"/>
        <end position="1848"/>
    </location>
</feature>
<comment type="caution">
    <text evidence="2">The sequence shown here is derived from an EMBL/GenBank/DDBJ whole genome shotgun (WGS) entry which is preliminary data.</text>
</comment>
<feature type="region of interest" description="Disordered" evidence="1">
    <location>
        <begin position="2372"/>
        <end position="2394"/>
    </location>
</feature>
<reference evidence="2 3" key="1">
    <citation type="journal article" date="2019" name="Mol. Ecol. Resour.">
        <title>Improving Illumina assemblies with Hi-C and long reads: an example with the North African dromedary.</title>
        <authorList>
            <person name="Elbers J.P."/>
            <person name="Rogers M.F."/>
            <person name="Perelman P.L."/>
            <person name="Proskuryakova A.A."/>
            <person name="Serdyukova N.A."/>
            <person name="Johnson W.E."/>
            <person name="Horin P."/>
            <person name="Corander J."/>
            <person name="Murphy D."/>
            <person name="Burger P.A."/>
        </authorList>
    </citation>
    <scope>NUCLEOTIDE SEQUENCE [LARGE SCALE GENOMIC DNA]</scope>
    <source>
        <strain evidence="2">Drom800</strain>
        <tissue evidence="2">Blood</tissue>
    </source>
</reference>
<organism evidence="2 3">
    <name type="scientific">Camelus dromedarius</name>
    <name type="common">Dromedary</name>
    <name type="synonym">Arabian camel</name>
    <dbReference type="NCBI Taxonomy" id="9838"/>
    <lineage>
        <taxon>Eukaryota</taxon>
        <taxon>Metazoa</taxon>
        <taxon>Chordata</taxon>
        <taxon>Craniata</taxon>
        <taxon>Vertebrata</taxon>
        <taxon>Euteleostomi</taxon>
        <taxon>Mammalia</taxon>
        <taxon>Eutheria</taxon>
        <taxon>Laurasiatheria</taxon>
        <taxon>Artiodactyla</taxon>
        <taxon>Tylopoda</taxon>
        <taxon>Camelidae</taxon>
        <taxon>Camelus</taxon>
    </lineage>
</organism>
<feature type="region of interest" description="Disordered" evidence="1">
    <location>
        <begin position="1068"/>
        <end position="1125"/>
    </location>
</feature>
<feature type="region of interest" description="Disordered" evidence="1">
    <location>
        <begin position="1821"/>
        <end position="1884"/>
    </location>
</feature>
<evidence type="ECO:0000313" key="2">
    <source>
        <dbReference type="EMBL" id="KAB1258775.1"/>
    </source>
</evidence>
<feature type="region of interest" description="Disordered" evidence="1">
    <location>
        <begin position="2291"/>
        <end position="2360"/>
    </location>
</feature>
<keyword evidence="3" id="KW-1185">Reference proteome</keyword>
<evidence type="ECO:0000313" key="3">
    <source>
        <dbReference type="Proteomes" id="UP000299084"/>
    </source>
</evidence>
<feature type="region of interest" description="Disordered" evidence="1">
    <location>
        <begin position="601"/>
        <end position="630"/>
    </location>
</feature>
<name>A0A5N4CIK2_CAMDR</name>
<protein>
    <submittedName>
        <fullName evidence="2">Uncharacterized protein</fullName>
    </submittedName>
</protein>